<sequence length="83" mass="9206">MPPLPDVIGLRQTEALALLEKTDGAVTVRVIQTRPPKSRHGGAPVAWRVICVRQHDDEVVLIVAPEWLPYKTEDIARQAGETE</sequence>
<gene>
    <name evidence="1" type="ORF">HRbin17_00935</name>
</gene>
<dbReference type="Proteomes" id="UP000236173">
    <property type="component" value="Unassembled WGS sequence"/>
</dbReference>
<reference evidence="2" key="1">
    <citation type="submission" date="2017-09" db="EMBL/GenBank/DDBJ databases">
        <title>Metaegenomics of thermophilic ammonia-oxidizing enrichment culture.</title>
        <authorList>
            <person name="Kato S."/>
            <person name="Suzuki K."/>
        </authorList>
    </citation>
    <scope>NUCLEOTIDE SEQUENCE [LARGE SCALE GENOMIC DNA]</scope>
</reference>
<dbReference type="EMBL" id="BEHT01000010">
    <property type="protein sequence ID" value="GBC98423.1"/>
    <property type="molecule type" value="Genomic_DNA"/>
</dbReference>
<organism evidence="1 2">
    <name type="scientific">Candidatus Fervidibacter japonicus</name>
    <dbReference type="NCBI Taxonomy" id="2035412"/>
    <lineage>
        <taxon>Bacteria</taxon>
        <taxon>Candidatus Fervidibacterota</taxon>
        <taxon>Candidatus Fervidibacter</taxon>
    </lineage>
</organism>
<protein>
    <submittedName>
        <fullName evidence="1">Uncharacterized protein</fullName>
    </submittedName>
</protein>
<evidence type="ECO:0000313" key="1">
    <source>
        <dbReference type="EMBL" id="GBC98423.1"/>
    </source>
</evidence>
<proteinExistence type="predicted"/>
<dbReference type="AlphaFoldDB" id="A0A2H5XB60"/>
<name>A0A2H5XB60_9BACT</name>
<comment type="caution">
    <text evidence="1">The sequence shown here is derived from an EMBL/GenBank/DDBJ whole genome shotgun (WGS) entry which is preliminary data.</text>
</comment>
<evidence type="ECO:0000313" key="2">
    <source>
        <dbReference type="Proteomes" id="UP000236173"/>
    </source>
</evidence>
<accession>A0A2H5XB60</accession>